<protein>
    <recommendedName>
        <fullName evidence="4">Nudix hydrolase domain-containing protein</fullName>
    </recommendedName>
</protein>
<dbReference type="eggNOG" id="COG1051">
    <property type="taxonomic scope" value="Bacteria"/>
</dbReference>
<dbReference type="AlphaFoldDB" id="A0A074M9W0"/>
<dbReference type="RefSeq" id="WP_038089346.1">
    <property type="nucleotide sequence ID" value="NZ_JMIR01000018.1"/>
</dbReference>
<proteinExistence type="inferred from homology"/>
<dbReference type="OrthoDB" id="9787476at2"/>
<dbReference type="InterPro" id="IPR020476">
    <property type="entry name" value="Nudix_hydrolase"/>
</dbReference>
<reference evidence="5 6" key="1">
    <citation type="journal article" date="2013" name="Int. J. Syst. Evol. Microbiol.">
        <title>Tumebacillus flagellatus sp. nov., an alpha-amylase/pullulanase-producing bacterium isolated from cassava wastewater.</title>
        <authorList>
            <person name="Wang Q."/>
            <person name="Xie N."/>
            <person name="Qin Y."/>
            <person name="Shen N."/>
            <person name="Zhu J."/>
            <person name="Mi H."/>
            <person name="Huang R."/>
        </authorList>
    </citation>
    <scope>NUCLEOTIDE SEQUENCE [LARGE SCALE GENOMIC DNA]</scope>
    <source>
        <strain evidence="5 6">GST4</strain>
    </source>
</reference>
<gene>
    <name evidence="5" type="ORF">EL26_13435</name>
</gene>
<feature type="domain" description="Nudix hydrolase" evidence="4">
    <location>
        <begin position="15"/>
        <end position="148"/>
    </location>
</feature>
<dbReference type="SUPFAM" id="SSF55811">
    <property type="entry name" value="Nudix"/>
    <property type="match status" value="1"/>
</dbReference>
<dbReference type="PROSITE" id="PS51462">
    <property type="entry name" value="NUDIX"/>
    <property type="match status" value="1"/>
</dbReference>
<sequence>MADYISDLRAMVGNARVIVNGACVMVFDGEGRLLLQQRRDNGLWGLPGGLMELGEKIEDTARREVWEETGLRLGKLEFFGVYSGKERFVDLPNGHQLAMVRFAFTCREYSGTLQAQPDESLAVGWFALDDLPENLFPNQQEVIDDLLSGKPTPILD</sequence>
<dbReference type="PROSITE" id="PS00893">
    <property type="entry name" value="NUDIX_BOX"/>
    <property type="match status" value="1"/>
</dbReference>
<evidence type="ECO:0000313" key="5">
    <source>
        <dbReference type="EMBL" id="KEO82747.1"/>
    </source>
</evidence>
<dbReference type="Pfam" id="PF00293">
    <property type="entry name" value="NUDIX"/>
    <property type="match status" value="1"/>
</dbReference>
<dbReference type="STRING" id="1157490.EL26_13435"/>
<comment type="cofactor">
    <cofactor evidence="1">
        <name>Mg(2+)</name>
        <dbReference type="ChEBI" id="CHEBI:18420"/>
    </cofactor>
</comment>
<dbReference type="Proteomes" id="UP000027931">
    <property type="component" value="Unassembled WGS sequence"/>
</dbReference>
<comment type="caution">
    <text evidence="5">The sequence shown here is derived from an EMBL/GenBank/DDBJ whole genome shotgun (WGS) entry which is preliminary data.</text>
</comment>
<dbReference type="PANTHER" id="PTHR43046:SF2">
    <property type="entry name" value="8-OXO-DGTP DIPHOSPHATASE-RELATED"/>
    <property type="match status" value="1"/>
</dbReference>
<keyword evidence="6" id="KW-1185">Reference proteome</keyword>
<keyword evidence="2 3" id="KW-0378">Hydrolase</keyword>
<organism evidence="5 6">
    <name type="scientific">Tumebacillus flagellatus</name>
    <dbReference type="NCBI Taxonomy" id="1157490"/>
    <lineage>
        <taxon>Bacteria</taxon>
        <taxon>Bacillati</taxon>
        <taxon>Bacillota</taxon>
        <taxon>Bacilli</taxon>
        <taxon>Bacillales</taxon>
        <taxon>Alicyclobacillaceae</taxon>
        <taxon>Tumebacillus</taxon>
    </lineage>
</organism>
<name>A0A074M9W0_9BACL</name>
<dbReference type="CDD" id="cd04677">
    <property type="entry name" value="NUDIX_Hydrolase"/>
    <property type="match status" value="1"/>
</dbReference>
<dbReference type="InterPro" id="IPR015797">
    <property type="entry name" value="NUDIX_hydrolase-like_dom_sf"/>
</dbReference>
<dbReference type="InterPro" id="IPR000086">
    <property type="entry name" value="NUDIX_hydrolase_dom"/>
</dbReference>
<dbReference type="GO" id="GO:0016787">
    <property type="term" value="F:hydrolase activity"/>
    <property type="evidence" value="ECO:0007669"/>
    <property type="project" value="UniProtKB-KW"/>
</dbReference>
<dbReference type="PANTHER" id="PTHR43046">
    <property type="entry name" value="GDP-MANNOSE MANNOSYL HYDROLASE"/>
    <property type="match status" value="1"/>
</dbReference>
<evidence type="ECO:0000259" key="4">
    <source>
        <dbReference type="PROSITE" id="PS51462"/>
    </source>
</evidence>
<dbReference type="PRINTS" id="PR00502">
    <property type="entry name" value="NUDIXFAMILY"/>
</dbReference>
<comment type="similarity">
    <text evidence="3">Belongs to the Nudix hydrolase family.</text>
</comment>
<evidence type="ECO:0000256" key="2">
    <source>
        <dbReference type="ARBA" id="ARBA00022801"/>
    </source>
</evidence>
<dbReference type="Gene3D" id="3.90.79.10">
    <property type="entry name" value="Nucleoside Triphosphate Pyrophosphohydrolase"/>
    <property type="match status" value="1"/>
</dbReference>
<dbReference type="InterPro" id="IPR020084">
    <property type="entry name" value="NUDIX_hydrolase_CS"/>
</dbReference>
<evidence type="ECO:0000256" key="1">
    <source>
        <dbReference type="ARBA" id="ARBA00001946"/>
    </source>
</evidence>
<evidence type="ECO:0000313" key="6">
    <source>
        <dbReference type="Proteomes" id="UP000027931"/>
    </source>
</evidence>
<accession>A0A074M9W0</accession>
<evidence type="ECO:0000256" key="3">
    <source>
        <dbReference type="RuleBase" id="RU003476"/>
    </source>
</evidence>
<dbReference type="EMBL" id="JMIR01000018">
    <property type="protein sequence ID" value="KEO82747.1"/>
    <property type="molecule type" value="Genomic_DNA"/>
</dbReference>